<dbReference type="GO" id="GO:0016020">
    <property type="term" value="C:membrane"/>
    <property type="evidence" value="ECO:0007669"/>
    <property type="project" value="InterPro"/>
</dbReference>
<evidence type="ECO:0000259" key="2">
    <source>
        <dbReference type="PROSITE" id="PS50263"/>
    </source>
</evidence>
<evidence type="ECO:0000256" key="1">
    <source>
        <dbReference type="SAM" id="Phobius"/>
    </source>
</evidence>
<sequence length="384" mass="41809">MLILAAITCGWTAWSGYPLALPVAMTFPLLWARAPSRLTAAALSAGYFLATSRGLPQGVANFYTADLWPGLLLWLAASLCFVLAHAALWSGQPEKGREQWKGPARYLLVLVLMGLPPFGIVGWAHPLTAAGILFPGWGWWGVIVATAGLLAMTTRLWPAALTILTGFWLWSAATWTEPSLAGGWKGVDLKLGETLGRDTSFDRHRVLIATVRSHARDGTRFVVLPESALGFWTPTVARLWQEGLRGSGMIVIAGAVVIDTQGYDNVLVAVSEDGARIFYRERMPVPVSMWQPWLRWTGEGGGAHADFFVNPVVGLDGMRIAPLICYEQLILWPVLQSMLHRPEIIVAAGNGWWTKGTSIVAIQKASVIAWARLFGVPVVTAFNT</sequence>
<reference evidence="3 4" key="1">
    <citation type="submission" date="2015-11" db="EMBL/GenBank/DDBJ databases">
        <title>Ensifer anhuiense sp. nov., an effective nitrogen fixation bacterium with Glycine soja.</title>
        <authorList>
            <person name="Yan H."/>
            <person name="Chen W."/>
        </authorList>
    </citation>
    <scope>NUCLEOTIDE SEQUENCE [LARGE SCALE GENOMIC DNA]</scope>
    <source>
        <strain evidence="3 4">LMG 7837</strain>
    </source>
</reference>
<dbReference type="RefSeq" id="WP_066877804.1">
    <property type="nucleotide sequence ID" value="NZ_LNQB01000089.1"/>
</dbReference>
<dbReference type="NCBIfam" id="NF010398">
    <property type="entry name" value="PRK13825.1-2"/>
    <property type="match status" value="1"/>
</dbReference>
<feature type="domain" description="CN hydrolase" evidence="2">
    <location>
        <begin position="184"/>
        <end position="384"/>
    </location>
</feature>
<evidence type="ECO:0000313" key="4">
    <source>
        <dbReference type="Proteomes" id="UP000078507"/>
    </source>
</evidence>
<dbReference type="InterPro" id="IPR036526">
    <property type="entry name" value="C-N_Hydrolase_sf"/>
</dbReference>
<feature type="transmembrane region" description="Helical" evidence="1">
    <location>
        <begin position="103"/>
        <end position="125"/>
    </location>
</feature>
<feature type="transmembrane region" description="Helical" evidence="1">
    <location>
        <begin position="137"/>
        <end position="157"/>
    </location>
</feature>
<dbReference type="PROSITE" id="PS50263">
    <property type="entry name" value="CN_HYDROLASE"/>
    <property type="match status" value="1"/>
</dbReference>
<keyword evidence="1" id="KW-1133">Transmembrane helix</keyword>
<feature type="transmembrane region" description="Helical" evidence="1">
    <location>
        <begin position="71"/>
        <end position="91"/>
    </location>
</feature>
<dbReference type="EMBL" id="LNQB01000089">
    <property type="protein sequence ID" value="OAP39668.1"/>
    <property type="molecule type" value="Genomic_DNA"/>
</dbReference>
<dbReference type="AlphaFoldDB" id="A0A178XWH8"/>
<proteinExistence type="predicted"/>
<dbReference type="InterPro" id="IPR016707">
    <property type="entry name" value="Conjugal_tfr_TraB_rhizob"/>
</dbReference>
<organism evidence="3 4">
    <name type="scientific">Sinorhizobium saheli</name>
    <dbReference type="NCBI Taxonomy" id="36856"/>
    <lineage>
        <taxon>Bacteria</taxon>
        <taxon>Pseudomonadati</taxon>
        <taxon>Pseudomonadota</taxon>
        <taxon>Alphaproteobacteria</taxon>
        <taxon>Hyphomicrobiales</taxon>
        <taxon>Rhizobiaceae</taxon>
        <taxon>Sinorhizobium/Ensifer group</taxon>
        <taxon>Sinorhizobium</taxon>
    </lineage>
</organism>
<evidence type="ECO:0000313" key="3">
    <source>
        <dbReference type="EMBL" id="OAP39668.1"/>
    </source>
</evidence>
<dbReference type="Proteomes" id="UP000078507">
    <property type="component" value="Unassembled WGS sequence"/>
</dbReference>
<dbReference type="PIRSF" id="PIRSF017932">
    <property type="entry name" value="Conjugal_transfer_TraB_rhizob"/>
    <property type="match status" value="1"/>
</dbReference>
<keyword evidence="1" id="KW-0472">Membrane</keyword>
<name>A0A178XWH8_SINSA</name>
<protein>
    <submittedName>
        <fullName evidence="3">Conjugal transfer protein TraB</fullName>
    </submittedName>
</protein>
<dbReference type="InterPro" id="IPR003010">
    <property type="entry name" value="C-N_Hydrolase"/>
</dbReference>
<dbReference type="Pfam" id="PF00795">
    <property type="entry name" value="CN_hydrolase"/>
    <property type="match status" value="1"/>
</dbReference>
<keyword evidence="4" id="KW-1185">Reference proteome</keyword>
<dbReference type="Gene3D" id="3.60.110.10">
    <property type="entry name" value="Carbon-nitrogen hydrolase"/>
    <property type="match status" value="1"/>
</dbReference>
<gene>
    <name evidence="3" type="ORF">ATB98_04945</name>
</gene>
<dbReference type="SUPFAM" id="SSF56317">
    <property type="entry name" value="Carbon-nitrogen hydrolase"/>
    <property type="match status" value="1"/>
</dbReference>
<keyword evidence="1" id="KW-0812">Transmembrane</keyword>
<accession>A0A178XWH8</accession>
<dbReference type="STRING" id="36856.ATB98_04945"/>
<comment type="caution">
    <text evidence="3">The sequence shown here is derived from an EMBL/GenBank/DDBJ whole genome shotgun (WGS) entry which is preliminary data.</text>
</comment>